<keyword evidence="3" id="KW-1185">Reference proteome</keyword>
<feature type="compositionally biased region" description="Low complexity" evidence="1">
    <location>
        <begin position="1"/>
        <end position="12"/>
    </location>
</feature>
<evidence type="ECO:0000313" key="2">
    <source>
        <dbReference type="EMBL" id="OSS52982.1"/>
    </source>
</evidence>
<accession>A0A1Y2MAD6</accession>
<feature type="region of interest" description="Disordered" evidence="1">
    <location>
        <begin position="1"/>
        <end position="77"/>
    </location>
</feature>
<reference evidence="2 3" key="1">
    <citation type="journal article" date="2017" name="Genome Announc.">
        <title>Genome sequence of the saprophytic ascomycete Epicoccum nigrum ICMP 19927 strain isolated from New Zealand.</title>
        <authorList>
            <person name="Fokin M."/>
            <person name="Fleetwood D."/>
            <person name="Weir B.S."/>
            <person name="Villas-Boas S.G."/>
        </authorList>
    </citation>
    <scope>NUCLEOTIDE SEQUENCE [LARGE SCALE GENOMIC DNA]</scope>
    <source>
        <strain evidence="2 3">ICMP 19927</strain>
    </source>
</reference>
<proteinExistence type="predicted"/>
<evidence type="ECO:0000313" key="3">
    <source>
        <dbReference type="Proteomes" id="UP000193240"/>
    </source>
</evidence>
<dbReference type="AlphaFoldDB" id="A0A1Y2MAD6"/>
<evidence type="ECO:0000256" key="1">
    <source>
        <dbReference type="SAM" id="MobiDB-lite"/>
    </source>
</evidence>
<feature type="compositionally biased region" description="Polar residues" evidence="1">
    <location>
        <begin position="43"/>
        <end position="56"/>
    </location>
</feature>
<feature type="compositionally biased region" description="Pro residues" evidence="1">
    <location>
        <begin position="13"/>
        <end position="28"/>
    </location>
</feature>
<dbReference type="Proteomes" id="UP000193240">
    <property type="component" value="Unassembled WGS sequence"/>
</dbReference>
<dbReference type="EMBL" id="KZ107839">
    <property type="protein sequence ID" value="OSS52982.1"/>
    <property type="molecule type" value="Genomic_DNA"/>
</dbReference>
<dbReference type="InParanoid" id="A0A1Y2MAD6"/>
<protein>
    <submittedName>
        <fullName evidence="2">Uncharacterized protein</fullName>
    </submittedName>
</protein>
<sequence>MSYQQPNQGYYAQPPPQGQYMQGPPPPQQVTSPLPFPIKIRKANSNTRSANLSTTDVLPARPTAASPGREEGQRLPGGLSGDAVLLLAVWRDVRVLSGLSGLLLLSARERTLVAGEQIHDGGRG</sequence>
<organism evidence="2 3">
    <name type="scientific">Epicoccum nigrum</name>
    <name type="common">Soil fungus</name>
    <name type="synonym">Epicoccum purpurascens</name>
    <dbReference type="NCBI Taxonomy" id="105696"/>
    <lineage>
        <taxon>Eukaryota</taxon>
        <taxon>Fungi</taxon>
        <taxon>Dikarya</taxon>
        <taxon>Ascomycota</taxon>
        <taxon>Pezizomycotina</taxon>
        <taxon>Dothideomycetes</taxon>
        <taxon>Pleosporomycetidae</taxon>
        <taxon>Pleosporales</taxon>
        <taxon>Pleosporineae</taxon>
        <taxon>Didymellaceae</taxon>
        <taxon>Epicoccum</taxon>
    </lineage>
</organism>
<gene>
    <name evidence="2" type="ORF">B5807_02042</name>
</gene>
<name>A0A1Y2MAD6_EPING</name>